<keyword evidence="3" id="KW-1185">Reference proteome</keyword>
<keyword evidence="2" id="KW-0418">Kinase</keyword>
<evidence type="ECO:0000259" key="1">
    <source>
        <dbReference type="Pfam" id="PF00485"/>
    </source>
</evidence>
<feature type="domain" description="Phosphoribulokinase/uridine kinase" evidence="1">
    <location>
        <begin position="24"/>
        <end position="157"/>
    </location>
</feature>
<dbReference type="InterPro" id="IPR006083">
    <property type="entry name" value="PRK/URK"/>
</dbReference>
<dbReference type="GO" id="GO:0016301">
    <property type="term" value="F:kinase activity"/>
    <property type="evidence" value="ECO:0007669"/>
    <property type="project" value="UniProtKB-KW"/>
</dbReference>
<gene>
    <name evidence="2" type="ORF">SAMN05421743_103327</name>
</gene>
<dbReference type="Proteomes" id="UP000198584">
    <property type="component" value="Unassembled WGS sequence"/>
</dbReference>
<dbReference type="EMBL" id="FNQR01000003">
    <property type="protein sequence ID" value="SEA25829.1"/>
    <property type="molecule type" value="Genomic_DNA"/>
</dbReference>
<dbReference type="STRING" id="571932.SAMN05421743_103327"/>
<dbReference type="PANTHER" id="PTHR10285">
    <property type="entry name" value="URIDINE KINASE"/>
    <property type="match status" value="1"/>
</dbReference>
<keyword evidence="2" id="KW-0808">Transferase</keyword>
<protein>
    <submittedName>
        <fullName evidence="2">Uridine kinase</fullName>
    </submittedName>
</protein>
<sequence length="199" mass="23994">MLKEEVDKLADVIKDKGTDHQRYVVGIDGLSRSGKTTFASELGIRLEAENILFRTFHMDDHIVERGKRYDTGQEEWYEYYRLQWNVKGLRRELFEEIRNSSQVTLDFYNNNSDTRQRRTITLPEDGIIIIEGLFLQRSEWKDYFDYMVYLDCPREKRFLREKEAIRANISKFINRYWKAEEYYIDKEQPMENADMVVEG</sequence>
<dbReference type="GO" id="GO:0005524">
    <property type="term" value="F:ATP binding"/>
    <property type="evidence" value="ECO:0007669"/>
    <property type="project" value="InterPro"/>
</dbReference>
<dbReference type="InterPro" id="IPR027417">
    <property type="entry name" value="P-loop_NTPase"/>
</dbReference>
<reference evidence="2 3" key="1">
    <citation type="submission" date="2016-10" db="EMBL/GenBank/DDBJ databases">
        <authorList>
            <person name="de Groot N.N."/>
        </authorList>
    </citation>
    <scope>NUCLEOTIDE SEQUENCE [LARGE SCALE GENOMIC DNA]</scope>
    <source>
        <strain evidence="2 3">CCM7597</strain>
    </source>
</reference>
<dbReference type="AlphaFoldDB" id="A0A1H3ZQ16"/>
<evidence type="ECO:0000313" key="2">
    <source>
        <dbReference type="EMBL" id="SEA25829.1"/>
    </source>
</evidence>
<proteinExistence type="predicted"/>
<dbReference type="SUPFAM" id="SSF52540">
    <property type="entry name" value="P-loop containing nucleoside triphosphate hydrolases"/>
    <property type="match status" value="1"/>
</dbReference>
<name>A0A1H3ZQ16_9BACI</name>
<evidence type="ECO:0000313" key="3">
    <source>
        <dbReference type="Proteomes" id="UP000198584"/>
    </source>
</evidence>
<organism evidence="2 3">
    <name type="scientific">Thalassobacillus cyri</name>
    <dbReference type="NCBI Taxonomy" id="571932"/>
    <lineage>
        <taxon>Bacteria</taxon>
        <taxon>Bacillati</taxon>
        <taxon>Bacillota</taxon>
        <taxon>Bacilli</taxon>
        <taxon>Bacillales</taxon>
        <taxon>Bacillaceae</taxon>
        <taxon>Thalassobacillus</taxon>
    </lineage>
</organism>
<dbReference type="Pfam" id="PF00485">
    <property type="entry name" value="PRK"/>
    <property type="match status" value="1"/>
</dbReference>
<dbReference type="NCBIfam" id="NF005807">
    <property type="entry name" value="PRK07667.1"/>
    <property type="match status" value="1"/>
</dbReference>
<accession>A0A1H3ZQ16</accession>
<dbReference type="Gene3D" id="3.40.50.300">
    <property type="entry name" value="P-loop containing nucleotide triphosphate hydrolases"/>
    <property type="match status" value="1"/>
</dbReference>